<name>A0ABX1GDW7_9GAMM</name>
<comment type="caution">
    <text evidence="2">The sequence shown here is derived from an EMBL/GenBank/DDBJ whole genome shotgun (WGS) entry which is preliminary data.</text>
</comment>
<dbReference type="InterPro" id="IPR006513">
    <property type="entry name" value="YtfJ_HI0045"/>
</dbReference>
<keyword evidence="3" id="KW-1185">Reference proteome</keyword>
<dbReference type="Gene3D" id="3.40.30.10">
    <property type="entry name" value="Glutaredoxin"/>
    <property type="match status" value="1"/>
</dbReference>
<gene>
    <name evidence="2" type="ORF">HCU74_06785</name>
</gene>
<proteinExistence type="predicted"/>
<evidence type="ECO:0008006" key="4">
    <source>
        <dbReference type="Google" id="ProtNLM"/>
    </source>
</evidence>
<accession>A0ABX1GDW7</accession>
<evidence type="ECO:0000256" key="1">
    <source>
        <dbReference type="SAM" id="SignalP"/>
    </source>
</evidence>
<sequence length="191" mass="20339">MQRLRNTFLGVLLATASALGSALELGDTLPPVKIPTKGELILQNDSIHYTPWSSEQIHAGTPALVFHLAARLSSESIIDPLRTRLKEVDYPEGSFQSVSVINLGDAMWGAAGLAASAMSKNKKETPSATLVADDDNRALAAWGLQSKTVAVILLNAEGRIVYFHEGSLSEADIETIITMLNAEITKANAAA</sequence>
<reference evidence="2 3" key="1">
    <citation type="submission" date="2020-04" db="EMBL/GenBank/DDBJ databases">
        <authorList>
            <person name="Yoon J."/>
        </authorList>
    </citation>
    <scope>NUCLEOTIDE SEQUENCE [LARGE SCALE GENOMIC DNA]</scope>
    <source>
        <strain evidence="2 3">KMU-166</strain>
    </source>
</reference>
<evidence type="ECO:0000313" key="2">
    <source>
        <dbReference type="EMBL" id="NKI17126.1"/>
    </source>
</evidence>
<protein>
    <recommendedName>
        <fullName evidence="4">YtfJ family protein</fullName>
    </recommendedName>
</protein>
<dbReference type="Pfam" id="PF09695">
    <property type="entry name" value="YtfJ_HI0045"/>
    <property type="match status" value="1"/>
</dbReference>
<feature type="chain" id="PRO_5045500297" description="YtfJ family protein" evidence="1">
    <location>
        <begin position="23"/>
        <end position="191"/>
    </location>
</feature>
<organism evidence="2 3">
    <name type="scientific">Spongiibacter thalassae</name>
    <dbReference type="NCBI Taxonomy" id="2721624"/>
    <lineage>
        <taxon>Bacteria</taxon>
        <taxon>Pseudomonadati</taxon>
        <taxon>Pseudomonadota</taxon>
        <taxon>Gammaproteobacteria</taxon>
        <taxon>Cellvibrionales</taxon>
        <taxon>Spongiibacteraceae</taxon>
        <taxon>Spongiibacter</taxon>
    </lineage>
</organism>
<evidence type="ECO:0000313" key="3">
    <source>
        <dbReference type="Proteomes" id="UP000765845"/>
    </source>
</evidence>
<dbReference type="Proteomes" id="UP000765845">
    <property type="component" value="Unassembled WGS sequence"/>
</dbReference>
<feature type="signal peptide" evidence="1">
    <location>
        <begin position="1"/>
        <end position="22"/>
    </location>
</feature>
<dbReference type="RefSeq" id="WP_168449650.1">
    <property type="nucleotide sequence ID" value="NZ_JAAWWK010000002.1"/>
</dbReference>
<keyword evidence="1" id="KW-0732">Signal</keyword>
<dbReference type="EMBL" id="JAAWWK010000002">
    <property type="protein sequence ID" value="NKI17126.1"/>
    <property type="molecule type" value="Genomic_DNA"/>
</dbReference>